<organism evidence="3 4">
    <name type="scientific">Linnemannia schmuckeri</name>
    <dbReference type="NCBI Taxonomy" id="64567"/>
    <lineage>
        <taxon>Eukaryota</taxon>
        <taxon>Fungi</taxon>
        <taxon>Fungi incertae sedis</taxon>
        <taxon>Mucoromycota</taxon>
        <taxon>Mortierellomycotina</taxon>
        <taxon>Mortierellomycetes</taxon>
        <taxon>Mortierellales</taxon>
        <taxon>Mortierellaceae</taxon>
        <taxon>Linnemannia</taxon>
    </lineage>
</organism>
<accession>A0A9P5RCE1</accession>
<feature type="region of interest" description="Disordered" evidence="1">
    <location>
        <begin position="100"/>
        <end position="143"/>
    </location>
</feature>
<feature type="compositionally biased region" description="Basic and acidic residues" evidence="1">
    <location>
        <begin position="287"/>
        <end position="299"/>
    </location>
</feature>
<feature type="non-terminal residue" evidence="3">
    <location>
        <position position="587"/>
    </location>
</feature>
<dbReference type="PANTHER" id="PTHR16148:SF14">
    <property type="entry name" value="MYND-TYPE DOMAIN-CONTAINING PROTEIN"/>
    <property type="match status" value="1"/>
</dbReference>
<feature type="compositionally biased region" description="Low complexity" evidence="1">
    <location>
        <begin position="485"/>
        <end position="501"/>
    </location>
</feature>
<keyword evidence="4" id="KW-1185">Reference proteome</keyword>
<evidence type="ECO:0000256" key="1">
    <source>
        <dbReference type="SAM" id="MobiDB-lite"/>
    </source>
</evidence>
<dbReference type="PANTHER" id="PTHR16148">
    <property type="entry name" value="NF-KAPPA-B-REPRESSING FACTOR-RELATED"/>
    <property type="match status" value="1"/>
</dbReference>
<keyword evidence="2" id="KW-1133">Transmembrane helix</keyword>
<reference evidence="3" key="1">
    <citation type="journal article" date="2020" name="Fungal Divers.">
        <title>Resolving the Mortierellaceae phylogeny through synthesis of multi-gene phylogenetics and phylogenomics.</title>
        <authorList>
            <person name="Vandepol N."/>
            <person name="Liber J."/>
            <person name="Desiro A."/>
            <person name="Na H."/>
            <person name="Kennedy M."/>
            <person name="Barry K."/>
            <person name="Grigoriev I.V."/>
            <person name="Miller A.N."/>
            <person name="O'Donnell K."/>
            <person name="Stajich J.E."/>
            <person name="Bonito G."/>
        </authorList>
    </citation>
    <scope>NUCLEOTIDE SEQUENCE</scope>
    <source>
        <strain evidence="3">NRRL 6426</strain>
    </source>
</reference>
<feature type="compositionally biased region" description="Low complexity" evidence="1">
    <location>
        <begin position="187"/>
        <end position="208"/>
    </location>
</feature>
<feature type="compositionally biased region" description="Gly residues" evidence="1">
    <location>
        <begin position="547"/>
        <end position="587"/>
    </location>
</feature>
<evidence type="ECO:0000313" key="3">
    <source>
        <dbReference type="EMBL" id="KAF9126661.1"/>
    </source>
</evidence>
<feature type="region of interest" description="Disordered" evidence="1">
    <location>
        <begin position="155"/>
        <end position="299"/>
    </location>
</feature>
<feature type="region of interest" description="Disordered" evidence="1">
    <location>
        <begin position="381"/>
        <end position="404"/>
    </location>
</feature>
<gene>
    <name evidence="3" type="ORF">BG015_004656</name>
</gene>
<keyword evidence="2" id="KW-0812">Transmembrane</keyword>
<feature type="compositionally biased region" description="Low complexity" evidence="1">
    <location>
        <begin position="155"/>
        <end position="164"/>
    </location>
</feature>
<feature type="region of interest" description="Disordered" evidence="1">
    <location>
        <begin position="311"/>
        <end position="348"/>
    </location>
</feature>
<dbReference type="EMBL" id="JAAAUQ010002176">
    <property type="protein sequence ID" value="KAF9126661.1"/>
    <property type="molecule type" value="Genomic_DNA"/>
</dbReference>
<dbReference type="AlphaFoldDB" id="A0A9P5RCE1"/>
<protein>
    <submittedName>
        <fullName evidence="3">Uncharacterized protein</fullName>
    </submittedName>
</protein>
<feature type="transmembrane region" description="Helical" evidence="2">
    <location>
        <begin position="69"/>
        <end position="93"/>
    </location>
</feature>
<dbReference type="GO" id="GO:0005730">
    <property type="term" value="C:nucleolus"/>
    <property type="evidence" value="ECO:0007669"/>
    <property type="project" value="TreeGrafter"/>
</dbReference>
<keyword evidence="2" id="KW-0472">Membrane</keyword>
<proteinExistence type="predicted"/>
<feature type="region of interest" description="Disordered" evidence="1">
    <location>
        <begin position="1"/>
        <end position="32"/>
    </location>
</feature>
<feature type="compositionally biased region" description="Gly residues" evidence="1">
    <location>
        <begin position="509"/>
        <end position="540"/>
    </location>
</feature>
<evidence type="ECO:0000256" key="2">
    <source>
        <dbReference type="SAM" id="Phobius"/>
    </source>
</evidence>
<feature type="compositionally biased region" description="Low complexity" evidence="1">
    <location>
        <begin position="427"/>
        <end position="443"/>
    </location>
</feature>
<dbReference type="GO" id="GO:0005654">
    <property type="term" value="C:nucleoplasm"/>
    <property type="evidence" value="ECO:0007669"/>
    <property type="project" value="TreeGrafter"/>
</dbReference>
<feature type="region of interest" description="Disordered" evidence="1">
    <location>
        <begin position="416"/>
        <end position="587"/>
    </location>
</feature>
<evidence type="ECO:0000313" key="4">
    <source>
        <dbReference type="Proteomes" id="UP000748756"/>
    </source>
</evidence>
<dbReference type="OrthoDB" id="2448991at2759"/>
<feature type="compositionally biased region" description="Low complexity" evidence="1">
    <location>
        <begin position="123"/>
        <end position="137"/>
    </location>
</feature>
<dbReference type="Proteomes" id="UP000748756">
    <property type="component" value="Unassembled WGS sequence"/>
</dbReference>
<sequence length="587" mass="61701">MSQPITTTRPASRTPTPTRTATRTATGTARTTTVRTTTVRGSRTTTIPITTTTATISPTPTPEPPSGGLAPGAIGGIAGGAVALVALVGVVFYKRRKRTTGTGAASKGGDGGNKDEPIYMHASNYSSNNHKNPPSNNGISGPMALSAETDFEASAAAAAAAPSPYGRPSQQDNRGPPGAGPYGSPGGDNRNNNFNQQGQFDDNNNNRNYHGGRKSEQDDRYNNSNNNNNSRSPHSLNDDKIPLHHDYYDDVQDYYDGPQEPIGAQRSVVTPRDLTHGNLTPAPEYYLGKEDIDPRRDLRGLDEPETYIRKANMNNSSNNSNNSHQEPPVDQKGPARNRRSSVSSDGESAYMTLEQAQQAHHKKMQGHKESIGSVSMLIDTSNKNQKPNRADEPRSPGTPSFAHDNASIAISDSVMSMMPSLPPTNSPLPYNNNNNGGNNQPSSRPKDSSPMSPGGHDDPYAESAFSEDFSSYPNSPHYAPYKGAHPSQQHPYPQHPPTSHSPFPPGPYGPGGGSGGYPQQGGNGYRGNGYGPGPNHGGYPGSPPYNGYGGGGGRPQRGPGGHHGGPPGYGGGGGPGWNGPGYGPGSP</sequence>
<name>A0A9P5RCE1_9FUNG</name>
<comment type="caution">
    <text evidence="3">The sequence shown here is derived from an EMBL/GenBank/DDBJ whole genome shotgun (WGS) entry which is preliminary data.</text>
</comment>
<feature type="compositionally biased region" description="Low complexity" evidence="1">
    <location>
        <begin position="312"/>
        <end position="323"/>
    </location>
</feature>
<feature type="compositionally biased region" description="Basic and acidic residues" evidence="1">
    <location>
        <begin position="236"/>
        <end position="248"/>
    </location>
</feature>